<sequence>MIVGGVEDHVHILAQLGRSRSQADWAKELKRVSSLWLGEKIPGFHWQSGYGVFSVGTAEIEAVRRYVENQEEHHRRYSFQDELRSLLKEHGRAWDERYLWD</sequence>
<dbReference type="AlphaFoldDB" id="A0A068NYV4"/>
<dbReference type="Gene3D" id="3.30.70.1290">
    <property type="entry name" value="Transposase IS200-like"/>
    <property type="match status" value="1"/>
</dbReference>
<dbReference type="EMBL" id="CP007139">
    <property type="protein sequence ID" value="AIE87479.1"/>
    <property type="molecule type" value="Genomic_DNA"/>
</dbReference>
<evidence type="ECO:0000259" key="1">
    <source>
        <dbReference type="Pfam" id="PF01797"/>
    </source>
</evidence>
<protein>
    <submittedName>
        <fullName evidence="2">Transposase</fullName>
    </submittedName>
</protein>
<feature type="domain" description="Transposase IS200-like" evidence="1">
    <location>
        <begin position="4"/>
        <end position="70"/>
    </location>
</feature>
<dbReference type="STRING" id="661478.OP10G_4111"/>
<dbReference type="GO" id="GO:0006313">
    <property type="term" value="P:DNA transposition"/>
    <property type="evidence" value="ECO:0007669"/>
    <property type="project" value="InterPro"/>
</dbReference>
<dbReference type="SUPFAM" id="SSF143422">
    <property type="entry name" value="Transposase IS200-like"/>
    <property type="match status" value="1"/>
</dbReference>
<dbReference type="HOGENOM" id="CLU_101320_1_1_0"/>
<dbReference type="GO" id="GO:0004803">
    <property type="term" value="F:transposase activity"/>
    <property type="evidence" value="ECO:0007669"/>
    <property type="project" value="InterPro"/>
</dbReference>
<dbReference type="Proteomes" id="UP000027982">
    <property type="component" value="Chromosome"/>
</dbReference>
<evidence type="ECO:0000313" key="3">
    <source>
        <dbReference type="Proteomes" id="UP000027982"/>
    </source>
</evidence>
<dbReference type="eggNOG" id="COG1943">
    <property type="taxonomic scope" value="Bacteria"/>
</dbReference>
<organism evidence="2 3">
    <name type="scientific">Fimbriimonas ginsengisoli Gsoil 348</name>
    <dbReference type="NCBI Taxonomy" id="661478"/>
    <lineage>
        <taxon>Bacteria</taxon>
        <taxon>Bacillati</taxon>
        <taxon>Armatimonadota</taxon>
        <taxon>Fimbriimonadia</taxon>
        <taxon>Fimbriimonadales</taxon>
        <taxon>Fimbriimonadaceae</taxon>
        <taxon>Fimbriimonas</taxon>
    </lineage>
</organism>
<dbReference type="Pfam" id="PF01797">
    <property type="entry name" value="Y1_Tnp"/>
    <property type="match status" value="1"/>
</dbReference>
<dbReference type="GO" id="GO:0003677">
    <property type="term" value="F:DNA binding"/>
    <property type="evidence" value="ECO:0007669"/>
    <property type="project" value="InterPro"/>
</dbReference>
<proteinExistence type="predicted"/>
<name>A0A068NYV4_FIMGI</name>
<dbReference type="InterPro" id="IPR002686">
    <property type="entry name" value="Transposase_17"/>
</dbReference>
<dbReference type="PANTHER" id="PTHR33360">
    <property type="entry name" value="TRANSPOSASE FOR INSERTION SEQUENCE ELEMENT IS200"/>
    <property type="match status" value="1"/>
</dbReference>
<keyword evidence="3" id="KW-1185">Reference proteome</keyword>
<accession>A0A068NYV4</accession>
<dbReference type="InterPro" id="IPR036515">
    <property type="entry name" value="Transposase_17_sf"/>
</dbReference>
<evidence type="ECO:0000313" key="2">
    <source>
        <dbReference type="EMBL" id="AIE87479.1"/>
    </source>
</evidence>
<dbReference type="KEGG" id="fgi:OP10G_4111"/>
<reference evidence="2 3" key="1">
    <citation type="journal article" date="2014" name="PLoS ONE">
        <title>The first complete genome sequence of the class fimbriimonadia in the phylum armatimonadetes.</title>
        <authorList>
            <person name="Hu Z.Y."/>
            <person name="Wang Y.Z."/>
            <person name="Im W.T."/>
            <person name="Wang S.Y."/>
            <person name="Zhao G.P."/>
            <person name="Zheng H.J."/>
            <person name="Quan Z.X."/>
        </authorList>
    </citation>
    <scope>NUCLEOTIDE SEQUENCE [LARGE SCALE GENOMIC DNA]</scope>
    <source>
        <strain evidence="2">Gsoil 348</strain>
    </source>
</reference>
<gene>
    <name evidence="2" type="ORF">OP10G_4111</name>
</gene>
<dbReference type="PANTHER" id="PTHR33360:SF2">
    <property type="entry name" value="TRANSPOSASE FOR INSERTION SEQUENCE ELEMENT IS200"/>
    <property type="match status" value="1"/>
</dbReference>